<feature type="transmembrane region" description="Helical" evidence="5">
    <location>
        <begin position="363"/>
        <end position="383"/>
    </location>
</feature>
<dbReference type="RefSeq" id="WP_008587003.1">
    <property type="nucleotide sequence ID" value="NZ_CP007035.1"/>
</dbReference>
<dbReference type="AlphaFoldDB" id="W0EZI6"/>
<proteinExistence type="predicted"/>
<dbReference type="GO" id="GO:0055085">
    <property type="term" value="P:transmembrane transport"/>
    <property type="evidence" value="ECO:0007669"/>
    <property type="project" value="InterPro"/>
</dbReference>
<feature type="transmembrane region" description="Helical" evidence="5">
    <location>
        <begin position="124"/>
        <end position="146"/>
    </location>
</feature>
<accession>W0EZI6</accession>
<organism evidence="7 8">
    <name type="scientific">Niabella soli DSM 19437</name>
    <dbReference type="NCBI Taxonomy" id="929713"/>
    <lineage>
        <taxon>Bacteria</taxon>
        <taxon>Pseudomonadati</taxon>
        <taxon>Bacteroidota</taxon>
        <taxon>Chitinophagia</taxon>
        <taxon>Chitinophagales</taxon>
        <taxon>Chitinophagaceae</taxon>
        <taxon>Niabella</taxon>
    </lineage>
</organism>
<dbReference type="PIRSF" id="PIRSF006060">
    <property type="entry name" value="AA_transporter"/>
    <property type="match status" value="1"/>
</dbReference>
<dbReference type="PANTHER" id="PTHR42770">
    <property type="entry name" value="AMINO ACID TRANSPORTER-RELATED"/>
    <property type="match status" value="1"/>
</dbReference>
<feature type="transmembrane region" description="Helical" evidence="5">
    <location>
        <begin position="236"/>
        <end position="256"/>
    </location>
</feature>
<dbReference type="STRING" id="929713.NIASO_15660"/>
<gene>
    <name evidence="7" type="ORF">NIASO_15660</name>
</gene>
<dbReference type="Gene3D" id="1.20.1740.10">
    <property type="entry name" value="Amino acid/polyamine transporter I"/>
    <property type="match status" value="1"/>
</dbReference>
<feature type="transmembrane region" description="Helical" evidence="5">
    <location>
        <begin position="420"/>
        <end position="437"/>
    </location>
</feature>
<dbReference type="HOGENOM" id="CLU_007946_6_1_10"/>
<dbReference type="InterPro" id="IPR004841">
    <property type="entry name" value="AA-permease/SLC12A_dom"/>
</dbReference>
<dbReference type="Proteomes" id="UP000003586">
    <property type="component" value="Chromosome"/>
</dbReference>
<dbReference type="eggNOG" id="COG0531">
    <property type="taxonomic scope" value="Bacteria"/>
</dbReference>
<dbReference type="Pfam" id="PF00324">
    <property type="entry name" value="AA_permease"/>
    <property type="match status" value="1"/>
</dbReference>
<comment type="subcellular location">
    <subcellularLocation>
        <location evidence="1">Membrane</location>
        <topology evidence="1">Multi-pass membrane protein</topology>
    </subcellularLocation>
</comment>
<keyword evidence="4 5" id="KW-0472">Membrane</keyword>
<feature type="transmembrane region" description="Helical" evidence="5">
    <location>
        <begin position="49"/>
        <end position="69"/>
    </location>
</feature>
<protein>
    <submittedName>
        <fullName evidence="7">Amino acid transporter</fullName>
    </submittedName>
</protein>
<feature type="transmembrane region" description="Helical" evidence="5">
    <location>
        <begin position="395"/>
        <end position="414"/>
    </location>
</feature>
<evidence type="ECO:0000256" key="4">
    <source>
        <dbReference type="ARBA" id="ARBA00023136"/>
    </source>
</evidence>
<evidence type="ECO:0000313" key="7">
    <source>
        <dbReference type="EMBL" id="AHF16200.1"/>
    </source>
</evidence>
<dbReference type="GO" id="GO:0016020">
    <property type="term" value="C:membrane"/>
    <property type="evidence" value="ECO:0007669"/>
    <property type="project" value="UniProtKB-SubCell"/>
</dbReference>
<sequence length="454" mass="50191">MNDKIEAQTAKPHLRRVLSLWDLIFYGIVLIQPIAAVGLFGVASKVSGGHMSTTLLIAMVGMILTAISYGRMASLYPSAGSAYTYVGKGLNPYFGFMAGWAMFLDYLIVPVINTIYACLTLQRLVPSIPFVIWVILFVLFITFLNLRGIRTMARSNELMLLVMCLVILAFIVLGIHYVFHDRGWSGLLSYKPFYDPKTFNLGAVMTATSFAALTYIGFDGVTTLAEDVKNPKRNMLLAPILVCLFTGLFSILQIYLAQRIWPDYNSFPNLETAFFDVAEKVGGRLLFNAIAVILFIACLGSGLAGQVGAARLLFGMGRDGVIPGKIFSHLDKKRGTPTYNLIIMGALTIIGSLLLSYQGSAELLNFGAFIAFMAVNIATFRQFFFLRKAGEKRRIFYDAILPVSGFVVCFLIWISLPAAAKLIGGIWFLLGFIYLVIRTRGLKQKPVILNFKDS</sequence>
<feature type="transmembrane region" description="Helical" evidence="5">
    <location>
        <begin position="338"/>
        <end position="357"/>
    </location>
</feature>
<dbReference type="InterPro" id="IPR050367">
    <property type="entry name" value="APC_superfamily"/>
</dbReference>
<feature type="transmembrane region" description="Helical" evidence="5">
    <location>
        <begin position="90"/>
        <end position="112"/>
    </location>
</feature>
<feature type="transmembrane region" description="Helical" evidence="5">
    <location>
        <begin position="158"/>
        <end position="179"/>
    </location>
</feature>
<keyword evidence="8" id="KW-1185">Reference proteome</keyword>
<evidence type="ECO:0000256" key="3">
    <source>
        <dbReference type="ARBA" id="ARBA00022989"/>
    </source>
</evidence>
<feature type="domain" description="Amino acid permease/ SLC12A" evidence="6">
    <location>
        <begin position="47"/>
        <end position="415"/>
    </location>
</feature>
<feature type="transmembrane region" description="Helical" evidence="5">
    <location>
        <begin position="199"/>
        <end position="224"/>
    </location>
</feature>
<evidence type="ECO:0000313" key="8">
    <source>
        <dbReference type="Proteomes" id="UP000003586"/>
    </source>
</evidence>
<keyword evidence="2 5" id="KW-0812">Transmembrane</keyword>
<evidence type="ECO:0000259" key="6">
    <source>
        <dbReference type="Pfam" id="PF00324"/>
    </source>
</evidence>
<evidence type="ECO:0000256" key="2">
    <source>
        <dbReference type="ARBA" id="ARBA00022692"/>
    </source>
</evidence>
<dbReference type="OrthoDB" id="9806937at2"/>
<dbReference type="PANTHER" id="PTHR42770:SF16">
    <property type="entry name" value="AMINO ACID PERMEASE"/>
    <property type="match status" value="1"/>
</dbReference>
<keyword evidence="3 5" id="KW-1133">Transmembrane helix</keyword>
<dbReference type="KEGG" id="nso:NIASO_15660"/>
<dbReference type="EMBL" id="CP007035">
    <property type="protein sequence ID" value="AHF16200.1"/>
    <property type="molecule type" value="Genomic_DNA"/>
</dbReference>
<reference evidence="7 8" key="1">
    <citation type="submission" date="2013-12" db="EMBL/GenBank/DDBJ databases">
        <authorList>
            <consortium name="DOE Joint Genome Institute"/>
            <person name="Eisen J."/>
            <person name="Huntemann M."/>
            <person name="Han J."/>
            <person name="Chen A."/>
            <person name="Kyrpides N."/>
            <person name="Mavromatis K."/>
            <person name="Markowitz V."/>
            <person name="Palaniappan K."/>
            <person name="Ivanova N."/>
            <person name="Schaumberg A."/>
            <person name="Pati A."/>
            <person name="Liolios K."/>
            <person name="Nordberg H.P."/>
            <person name="Cantor M.N."/>
            <person name="Hua S.X."/>
            <person name="Woyke T."/>
        </authorList>
    </citation>
    <scope>NUCLEOTIDE SEQUENCE [LARGE SCALE GENOMIC DNA]</scope>
    <source>
        <strain evidence="8">DSM 19437</strain>
    </source>
</reference>
<feature type="transmembrane region" description="Helical" evidence="5">
    <location>
        <begin position="285"/>
        <end position="309"/>
    </location>
</feature>
<feature type="transmembrane region" description="Helical" evidence="5">
    <location>
        <begin position="20"/>
        <end position="43"/>
    </location>
</feature>
<evidence type="ECO:0000256" key="1">
    <source>
        <dbReference type="ARBA" id="ARBA00004141"/>
    </source>
</evidence>
<evidence type="ECO:0000256" key="5">
    <source>
        <dbReference type="SAM" id="Phobius"/>
    </source>
</evidence>
<name>W0EZI6_9BACT</name>